<feature type="domain" description="6-phosphogluconate dehydrogenase NADP-binding" evidence="6">
    <location>
        <begin position="3"/>
        <end position="165"/>
    </location>
</feature>
<accession>A0ABP9EG16</accession>
<dbReference type="Gene3D" id="1.10.1040.10">
    <property type="entry name" value="N-(1-d-carboxylethyl)-l-norvaline Dehydrogenase, domain 2"/>
    <property type="match status" value="1"/>
</dbReference>
<evidence type="ECO:0000313" key="8">
    <source>
        <dbReference type="EMBL" id="GAA4877353.1"/>
    </source>
</evidence>
<dbReference type="RefSeq" id="WP_345333717.1">
    <property type="nucleotide sequence ID" value="NZ_BAABJZ010000009.1"/>
</dbReference>
<reference evidence="9" key="1">
    <citation type="journal article" date="2019" name="Int. J. Syst. Evol. Microbiol.">
        <title>The Global Catalogue of Microorganisms (GCM) 10K type strain sequencing project: providing services to taxonomists for standard genome sequencing and annotation.</title>
        <authorList>
            <consortium name="The Broad Institute Genomics Platform"/>
            <consortium name="The Broad Institute Genome Sequencing Center for Infectious Disease"/>
            <person name="Wu L."/>
            <person name="Ma J."/>
        </authorList>
    </citation>
    <scope>NUCLEOTIDE SEQUENCE [LARGE SCALE GENOMIC DNA]</scope>
    <source>
        <strain evidence="9">JCM 18401</strain>
    </source>
</reference>
<comment type="caution">
    <text evidence="8">The sequence shown here is derived from an EMBL/GenBank/DDBJ whole genome shotgun (WGS) entry which is preliminary data.</text>
</comment>
<dbReference type="SUPFAM" id="SSF48179">
    <property type="entry name" value="6-phosphogluconate dehydrogenase C-terminal domain-like"/>
    <property type="match status" value="1"/>
</dbReference>
<dbReference type="SUPFAM" id="SSF51735">
    <property type="entry name" value="NAD(P)-binding Rossmann-fold domains"/>
    <property type="match status" value="1"/>
</dbReference>
<sequence>MSTIAFIGLGNMGGPMALNLVKAGHTVRVFDLNEQAVHELAEQGAIPCHTSCGAVAGAEVAITMLPAGVHVRSLYLGQGEERGLLAKAAADTLLIDCSTIDAASALAVSDAANQAGLAFVDAPVSGGTAGAAAGTLTFICGGSDAGFARAKPILADMGANIFHAGGPGAGQVAKICNNMLLSVLMIGTSEALQLGRDHGLDPAVLSEIMKVSSGGNWTLEKYNPCPDVMANVPASNGYQGGFMVDLMSKDLGLAMETAGQSRSATPMGALATSLYRQHARRGNGKRDFSSIFETFGQDQSE</sequence>
<keyword evidence="2 5" id="KW-0101">Branched-chain amino acid catabolism</keyword>
<protein>
    <recommendedName>
        <fullName evidence="5">3-hydroxyisobutyrate dehydrogenase</fullName>
        <shortName evidence="5">HIBADH</shortName>
        <ecNumber evidence="5">1.1.1.31</ecNumber>
    </recommendedName>
</protein>
<evidence type="ECO:0000256" key="2">
    <source>
        <dbReference type="ARBA" id="ARBA00022456"/>
    </source>
</evidence>
<dbReference type="Gene3D" id="3.40.50.720">
    <property type="entry name" value="NAD(P)-binding Rossmann-like Domain"/>
    <property type="match status" value="1"/>
</dbReference>
<evidence type="ECO:0000313" key="9">
    <source>
        <dbReference type="Proteomes" id="UP001499988"/>
    </source>
</evidence>
<keyword evidence="9" id="KW-1185">Reference proteome</keyword>
<dbReference type="InterPro" id="IPR029154">
    <property type="entry name" value="HIBADH-like_NADP-bd"/>
</dbReference>
<dbReference type="Proteomes" id="UP001499988">
    <property type="component" value="Unassembled WGS sequence"/>
</dbReference>
<dbReference type="Pfam" id="PF03446">
    <property type="entry name" value="NAD_binding_2"/>
    <property type="match status" value="1"/>
</dbReference>
<dbReference type="PIRSF" id="PIRSF000103">
    <property type="entry name" value="HIBADH"/>
    <property type="match status" value="1"/>
</dbReference>
<gene>
    <name evidence="8" type="primary">mmsB</name>
    <name evidence="8" type="ORF">GCM10023333_08300</name>
</gene>
<dbReference type="InterPro" id="IPR008927">
    <property type="entry name" value="6-PGluconate_DH-like_C_sf"/>
</dbReference>
<dbReference type="PANTHER" id="PTHR22981">
    <property type="entry name" value="3-HYDROXYISOBUTYRATE DEHYDROGENASE-RELATED"/>
    <property type="match status" value="1"/>
</dbReference>
<evidence type="ECO:0000256" key="4">
    <source>
        <dbReference type="ARBA" id="ARBA00023027"/>
    </source>
</evidence>
<dbReference type="EC" id="1.1.1.31" evidence="5"/>
<keyword evidence="4 5" id="KW-0520">NAD</keyword>
<dbReference type="PROSITE" id="PS00895">
    <property type="entry name" value="3_HYDROXYISOBUT_DH"/>
    <property type="match status" value="1"/>
</dbReference>
<evidence type="ECO:0000256" key="5">
    <source>
        <dbReference type="RuleBase" id="RU910714"/>
    </source>
</evidence>
<dbReference type="InterPro" id="IPR036291">
    <property type="entry name" value="NAD(P)-bd_dom_sf"/>
</dbReference>
<feature type="domain" description="3-hydroxyisobutyrate dehydrogenase-like NAD-binding" evidence="7">
    <location>
        <begin position="168"/>
        <end position="292"/>
    </location>
</feature>
<dbReference type="InterPro" id="IPR011548">
    <property type="entry name" value="HIBADH"/>
</dbReference>
<comment type="pathway">
    <text evidence="5">Amino-acid degradation; L-valine degradation.</text>
</comment>
<dbReference type="InterPro" id="IPR013328">
    <property type="entry name" value="6PGD_dom2"/>
</dbReference>
<evidence type="ECO:0000256" key="3">
    <source>
        <dbReference type="ARBA" id="ARBA00023002"/>
    </source>
</evidence>
<dbReference type="InterPro" id="IPR002204">
    <property type="entry name" value="3-OH-isobutyrate_DH-rel_CS"/>
</dbReference>
<dbReference type="InterPro" id="IPR015815">
    <property type="entry name" value="HIBADH-related"/>
</dbReference>
<evidence type="ECO:0000259" key="6">
    <source>
        <dbReference type="Pfam" id="PF03446"/>
    </source>
</evidence>
<comment type="similarity">
    <text evidence="1 5">Belongs to the HIBADH-related family.</text>
</comment>
<dbReference type="EMBL" id="BAABJZ010000009">
    <property type="protein sequence ID" value="GAA4877353.1"/>
    <property type="molecule type" value="Genomic_DNA"/>
</dbReference>
<comment type="catalytic activity">
    <reaction evidence="5">
        <text>3-hydroxy-2-methylpropanoate + NAD(+) = 2-methyl-3-oxopropanoate + NADH + H(+)</text>
        <dbReference type="Rhea" id="RHEA:17681"/>
        <dbReference type="ChEBI" id="CHEBI:11805"/>
        <dbReference type="ChEBI" id="CHEBI:15378"/>
        <dbReference type="ChEBI" id="CHEBI:57540"/>
        <dbReference type="ChEBI" id="CHEBI:57700"/>
        <dbReference type="ChEBI" id="CHEBI:57945"/>
        <dbReference type="EC" id="1.1.1.31"/>
    </reaction>
</comment>
<evidence type="ECO:0000256" key="1">
    <source>
        <dbReference type="ARBA" id="ARBA00009080"/>
    </source>
</evidence>
<dbReference type="InterPro" id="IPR006115">
    <property type="entry name" value="6PGDH_NADP-bd"/>
</dbReference>
<proteinExistence type="inferred from homology"/>
<organism evidence="8 9">
    <name type="scientific">Ferrimonas pelagia</name>
    <dbReference type="NCBI Taxonomy" id="1177826"/>
    <lineage>
        <taxon>Bacteria</taxon>
        <taxon>Pseudomonadati</taxon>
        <taxon>Pseudomonadota</taxon>
        <taxon>Gammaproteobacteria</taxon>
        <taxon>Alteromonadales</taxon>
        <taxon>Ferrimonadaceae</taxon>
        <taxon>Ferrimonas</taxon>
    </lineage>
</organism>
<dbReference type="PANTHER" id="PTHR22981:SF7">
    <property type="entry name" value="3-HYDROXYISOBUTYRATE DEHYDROGENASE, MITOCHONDRIAL"/>
    <property type="match status" value="1"/>
</dbReference>
<name>A0ABP9EG16_9GAMM</name>
<dbReference type="Pfam" id="PF14833">
    <property type="entry name" value="NAD_binding_11"/>
    <property type="match status" value="1"/>
</dbReference>
<dbReference type="NCBIfam" id="TIGR01692">
    <property type="entry name" value="HIBADH"/>
    <property type="match status" value="1"/>
</dbReference>
<evidence type="ECO:0000259" key="7">
    <source>
        <dbReference type="Pfam" id="PF14833"/>
    </source>
</evidence>
<keyword evidence="3 5" id="KW-0560">Oxidoreductase</keyword>